<feature type="compositionally biased region" description="Low complexity" evidence="1">
    <location>
        <begin position="190"/>
        <end position="204"/>
    </location>
</feature>
<organism evidence="3 4">
    <name type="scientific">Paraconexibacter antarcticus</name>
    <dbReference type="NCBI Taxonomy" id="2949664"/>
    <lineage>
        <taxon>Bacteria</taxon>
        <taxon>Bacillati</taxon>
        <taxon>Actinomycetota</taxon>
        <taxon>Thermoleophilia</taxon>
        <taxon>Solirubrobacterales</taxon>
        <taxon>Paraconexibacteraceae</taxon>
        <taxon>Paraconexibacter</taxon>
    </lineage>
</organism>
<feature type="transmembrane region" description="Helical" evidence="2">
    <location>
        <begin position="60"/>
        <end position="79"/>
    </location>
</feature>
<dbReference type="EMBL" id="CP098502">
    <property type="protein sequence ID" value="UTI63871.1"/>
    <property type="molecule type" value="Genomic_DNA"/>
</dbReference>
<evidence type="ECO:0000256" key="2">
    <source>
        <dbReference type="SAM" id="Phobius"/>
    </source>
</evidence>
<sequence>MRRPTVNEFLRRCRAQDVSRGRVVPVWAPVLLIGCTVALVPWTVLLFLTLPSRHSSTHWALAWSGFDVGIGTMLAATAVSIARRSVWVTVTATASATLLTVDAWFDVVTAAGRDERVVAVAMAVLCELPLAVICLLIARNVERVLEQARRYALAAGYTVEGQELVPPPGATEAAGPAVAVREVQAPGADASRSNASAPSPSAAP</sequence>
<keyword evidence="2" id="KW-1133">Transmembrane helix</keyword>
<keyword evidence="2" id="KW-0472">Membrane</keyword>
<keyword evidence="2" id="KW-0812">Transmembrane</keyword>
<feature type="region of interest" description="Disordered" evidence="1">
    <location>
        <begin position="185"/>
        <end position="204"/>
    </location>
</feature>
<protein>
    <submittedName>
        <fullName evidence="3">Uncharacterized protein</fullName>
    </submittedName>
</protein>
<proteinExistence type="predicted"/>
<accession>A0ABY5DSE9</accession>
<dbReference type="RefSeq" id="WP_254570592.1">
    <property type="nucleotide sequence ID" value="NZ_CP098502.1"/>
</dbReference>
<name>A0ABY5DSE9_9ACTN</name>
<feature type="transmembrane region" description="Helical" evidence="2">
    <location>
        <begin position="21"/>
        <end position="48"/>
    </location>
</feature>
<gene>
    <name evidence="3" type="ORF">NBH00_21315</name>
</gene>
<evidence type="ECO:0000313" key="4">
    <source>
        <dbReference type="Proteomes" id="UP001056035"/>
    </source>
</evidence>
<evidence type="ECO:0000256" key="1">
    <source>
        <dbReference type="SAM" id="MobiDB-lite"/>
    </source>
</evidence>
<keyword evidence="4" id="KW-1185">Reference proteome</keyword>
<dbReference type="Proteomes" id="UP001056035">
    <property type="component" value="Chromosome"/>
</dbReference>
<feature type="transmembrane region" description="Helical" evidence="2">
    <location>
        <begin position="86"/>
        <end position="105"/>
    </location>
</feature>
<reference evidence="3 4" key="1">
    <citation type="submission" date="2022-06" db="EMBL/GenBank/DDBJ databases">
        <title>Paraconexibacter antarcticus.</title>
        <authorList>
            <person name="Kim C.S."/>
        </authorList>
    </citation>
    <scope>NUCLEOTIDE SEQUENCE [LARGE SCALE GENOMIC DNA]</scope>
    <source>
        <strain evidence="3 4">02-257</strain>
    </source>
</reference>
<feature type="transmembrane region" description="Helical" evidence="2">
    <location>
        <begin position="117"/>
        <end position="138"/>
    </location>
</feature>
<dbReference type="PROSITE" id="PS51257">
    <property type="entry name" value="PROKAR_LIPOPROTEIN"/>
    <property type="match status" value="1"/>
</dbReference>
<evidence type="ECO:0000313" key="3">
    <source>
        <dbReference type="EMBL" id="UTI63871.1"/>
    </source>
</evidence>